<keyword evidence="6" id="KW-0175">Coiled coil</keyword>
<dbReference type="SUPFAM" id="SSF56954">
    <property type="entry name" value="Outer membrane efflux proteins (OEP)"/>
    <property type="match status" value="1"/>
</dbReference>
<evidence type="ECO:0000256" key="4">
    <source>
        <dbReference type="ARBA" id="ARBA00023136"/>
    </source>
</evidence>
<keyword evidence="8" id="KW-1185">Reference proteome</keyword>
<evidence type="ECO:0000256" key="6">
    <source>
        <dbReference type="SAM" id="Coils"/>
    </source>
</evidence>
<evidence type="ECO:0000256" key="2">
    <source>
        <dbReference type="ARBA" id="ARBA00022452"/>
    </source>
</evidence>
<dbReference type="InterPro" id="IPR051906">
    <property type="entry name" value="TolC-like"/>
</dbReference>
<comment type="subcellular location">
    <subcellularLocation>
        <location evidence="1">Cell outer membrane</location>
    </subcellularLocation>
</comment>
<dbReference type="GO" id="GO:0015288">
    <property type="term" value="F:porin activity"/>
    <property type="evidence" value="ECO:0007669"/>
    <property type="project" value="TreeGrafter"/>
</dbReference>
<organism evidence="7 8">
    <name type="scientific">Catalinimonas alkaloidigena</name>
    <dbReference type="NCBI Taxonomy" id="1075417"/>
    <lineage>
        <taxon>Bacteria</taxon>
        <taxon>Pseudomonadati</taxon>
        <taxon>Bacteroidota</taxon>
        <taxon>Cytophagia</taxon>
        <taxon>Cytophagales</taxon>
        <taxon>Catalimonadaceae</taxon>
        <taxon>Catalinimonas</taxon>
    </lineage>
</organism>
<sequence length="495" mass="56186">MMSNINKAIRMIRHFRSLSWLQLLLPWLQLIAEVLGHKEVFNFLKGKKKAGSCGGGHPKLPCVQGFQLQAETRGDFRGNRGGLAVSNAILFLLLTLPAVAQTPVLTLDSVLAEVERSNPGLQQYDARARAMEQYAEGSTAWMPPMVGGGVFMFPYNLQTGEPGMMPSSYMLSVEQQIPNPAKQRARRDYYASRSAVEAAARAEAFNDLRTQAKEAYYRWVVLAQKQQVLEENERIIAFMLKVARLRYPYNQGPLAGIYEAEARQQQIQNEQLMLASDIAKQRVMLSTLMNQSGTPAFSIDTTLQLPEPVQVGLDSTDLSAVRSDVQRINRSIQTMQLNLAREGLERKPDFRLSFNHMTPRGFDRPSMFTAMAMVSIPIAPWSAGGYQSNVRAMNSEVIALRRERENLLNEARGRLHSLALELNAKRQQVENYRDKILPALQKNYDVTLLAYEENQSELPPLIDAWEALNSMQLDYLDQLEQLYLLRIRYEQELER</sequence>
<dbReference type="EMBL" id="FNFO01000002">
    <property type="protein sequence ID" value="SDK24334.1"/>
    <property type="molecule type" value="Genomic_DNA"/>
</dbReference>
<dbReference type="PANTHER" id="PTHR30026">
    <property type="entry name" value="OUTER MEMBRANE PROTEIN TOLC"/>
    <property type="match status" value="1"/>
</dbReference>
<dbReference type="OrthoDB" id="920360at2"/>
<evidence type="ECO:0000313" key="8">
    <source>
        <dbReference type="Proteomes" id="UP000198510"/>
    </source>
</evidence>
<name>A0A1G9ABY0_9BACT</name>
<keyword evidence="5" id="KW-0998">Cell outer membrane</keyword>
<evidence type="ECO:0000313" key="7">
    <source>
        <dbReference type="EMBL" id="SDK24334.1"/>
    </source>
</evidence>
<evidence type="ECO:0000256" key="3">
    <source>
        <dbReference type="ARBA" id="ARBA00022692"/>
    </source>
</evidence>
<dbReference type="Proteomes" id="UP000198510">
    <property type="component" value="Unassembled WGS sequence"/>
</dbReference>
<dbReference type="AlphaFoldDB" id="A0A1G9ABY0"/>
<gene>
    <name evidence="7" type="ORF">SAMN05421823_102230</name>
</gene>
<keyword evidence="2" id="KW-1134">Transmembrane beta strand</keyword>
<dbReference type="PANTHER" id="PTHR30026:SF20">
    <property type="entry name" value="OUTER MEMBRANE PROTEIN TOLC"/>
    <property type="match status" value="1"/>
</dbReference>
<dbReference type="STRING" id="1075417.SAMN05421823_102230"/>
<keyword evidence="3" id="KW-0812">Transmembrane</keyword>
<proteinExistence type="predicted"/>
<evidence type="ECO:0000256" key="5">
    <source>
        <dbReference type="ARBA" id="ARBA00023237"/>
    </source>
</evidence>
<protein>
    <submittedName>
        <fullName evidence="7">Outer membrane protein TolC</fullName>
    </submittedName>
</protein>
<dbReference type="Gene3D" id="1.20.1600.10">
    <property type="entry name" value="Outer membrane efflux proteins (OEP)"/>
    <property type="match status" value="1"/>
</dbReference>
<dbReference type="GO" id="GO:0009279">
    <property type="term" value="C:cell outer membrane"/>
    <property type="evidence" value="ECO:0007669"/>
    <property type="project" value="UniProtKB-SubCell"/>
</dbReference>
<dbReference type="GO" id="GO:1990281">
    <property type="term" value="C:efflux pump complex"/>
    <property type="evidence" value="ECO:0007669"/>
    <property type="project" value="TreeGrafter"/>
</dbReference>
<dbReference type="GO" id="GO:0015562">
    <property type="term" value="F:efflux transmembrane transporter activity"/>
    <property type="evidence" value="ECO:0007669"/>
    <property type="project" value="InterPro"/>
</dbReference>
<feature type="coiled-coil region" evidence="6">
    <location>
        <begin position="390"/>
        <end position="435"/>
    </location>
</feature>
<reference evidence="7 8" key="1">
    <citation type="submission" date="2016-10" db="EMBL/GenBank/DDBJ databases">
        <authorList>
            <person name="de Groot N.N."/>
        </authorList>
    </citation>
    <scope>NUCLEOTIDE SEQUENCE [LARGE SCALE GENOMIC DNA]</scope>
    <source>
        <strain evidence="7 8">DSM 25186</strain>
    </source>
</reference>
<evidence type="ECO:0000256" key="1">
    <source>
        <dbReference type="ARBA" id="ARBA00004442"/>
    </source>
</evidence>
<keyword evidence="4" id="KW-0472">Membrane</keyword>
<accession>A0A1G9ABY0</accession>